<reference evidence="2 3" key="1">
    <citation type="submission" date="2016-11" db="EMBL/GenBank/DDBJ databases">
        <title>Whole genomes of Flavobacteriaceae.</title>
        <authorList>
            <person name="Stine C."/>
            <person name="Li C."/>
            <person name="Tadesse D."/>
        </authorList>
    </citation>
    <scope>NUCLEOTIDE SEQUENCE [LARGE SCALE GENOMIC DNA]</scope>
    <source>
        <strain evidence="2 3">DSM 15937</strain>
    </source>
</reference>
<keyword evidence="3" id="KW-1185">Reference proteome</keyword>
<dbReference type="RefSeq" id="WP_074657865.1">
    <property type="nucleotide sequence ID" value="NZ_MUGV01000071.1"/>
</dbReference>
<proteinExistence type="predicted"/>
<keyword evidence="1" id="KW-0472">Membrane</keyword>
<evidence type="ECO:0000256" key="1">
    <source>
        <dbReference type="SAM" id="Phobius"/>
    </source>
</evidence>
<feature type="transmembrane region" description="Helical" evidence="1">
    <location>
        <begin position="21"/>
        <end position="38"/>
    </location>
</feature>
<feature type="transmembrane region" description="Helical" evidence="1">
    <location>
        <begin position="50"/>
        <end position="78"/>
    </location>
</feature>
<protein>
    <submittedName>
        <fullName evidence="2">Uncharacterized protein</fullName>
    </submittedName>
</protein>
<organism evidence="2 3">
    <name type="scientific">Flavobacterium frigidimaris</name>
    <dbReference type="NCBI Taxonomy" id="262320"/>
    <lineage>
        <taxon>Bacteria</taxon>
        <taxon>Pseudomonadati</taxon>
        <taxon>Bacteroidota</taxon>
        <taxon>Flavobacteriia</taxon>
        <taxon>Flavobacteriales</taxon>
        <taxon>Flavobacteriaceae</taxon>
        <taxon>Flavobacterium</taxon>
    </lineage>
</organism>
<name>A0ABX4BIZ4_FLAFR</name>
<gene>
    <name evidence="2" type="ORF">B0A65_23035</name>
</gene>
<dbReference type="EMBL" id="MUGV01000071">
    <property type="protein sequence ID" value="OXA74677.1"/>
    <property type="molecule type" value="Genomic_DNA"/>
</dbReference>
<feature type="transmembrane region" description="Helical" evidence="1">
    <location>
        <begin position="85"/>
        <end position="106"/>
    </location>
</feature>
<comment type="caution">
    <text evidence="2">The sequence shown here is derived from an EMBL/GenBank/DDBJ whole genome shotgun (WGS) entry which is preliminary data.</text>
</comment>
<sequence>MKNTIKTNKEIFSYLMRKLNFLLISLSLISAFVWQISLKDEKDLIGGCDVSIMLFFIYTLMFFTLMLLLSSSAYLNLFLVIRNNLIFRFLSFYGTSVIGSIAVLSLNKYNKISIAIVFLCILVYSLFYLKFNKFLK</sequence>
<accession>A0ABX4BIZ4</accession>
<feature type="transmembrane region" description="Helical" evidence="1">
    <location>
        <begin position="112"/>
        <end position="131"/>
    </location>
</feature>
<evidence type="ECO:0000313" key="2">
    <source>
        <dbReference type="EMBL" id="OXA74677.1"/>
    </source>
</evidence>
<keyword evidence="1" id="KW-0812">Transmembrane</keyword>
<evidence type="ECO:0000313" key="3">
    <source>
        <dbReference type="Proteomes" id="UP000198382"/>
    </source>
</evidence>
<keyword evidence="1" id="KW-1133">Transmembrane helix</keyword>
<dbReference type="Proteomes" id="UP000198382">
    <property type="component" value="Unassembled WGS sequence"/>
</dbReference>